<dbReference type="Proteomes" id="UP000031004">
    <property type="component" value="Unassembled WGS sequence"/>
</dbReference>
<dbReference type="RefSeq" id="WP_039322445.1">
    <property type="nucleotide sequence ID" value="NZ_JTLZ01000008.1"/>
</dbReference>
<evidence type="ECO:0000256" key="1">
    <source>
        <dbReference type="SAM" id="MobiDB-lite"/>
    </source>
</evidence>
<keyword evidence="2" id="KW-0812">Transmembrane</keyword>
<keyword evidence="2" id="KW-0472">Membrane</keyword>
<protein>
    <submittedName>
        <fullName evidence="3">Peptidase</fullName>
    </submittedName>
</protein>
<feature type="transmembrane region" description="Helical" evidence="2">
    <location>
        <begin position="37"/>
        <end position="59"/>
    </location>
</feature>
<feature type="compositionally biased region" description="Basic and acidic residues" evidence="1">
    <location>
        <begin position="277"/>
        <end position="288"/>
    </location>
</feature>
<evidence type="ECO:0000313" key="3">
    <source>
        <dbReference type="EMBL" id="KHO23970.1"/>
    </source>
</evidence>
<feature type="region of interest" description="Disordered" evidence="1">
    <location>
        <begin position="1"/>
        <end position="22"/>
    </location>
</feature>
<feature type="transmembrane region" description="Helical" evidence="2">
    <location>
        <begin position="434"/>
        <end position="453"/>
    </location>
</feature>
<feature type="region of interest" description="Disordered" evidence="1">
    <location>
        <begin position="272"/>
        <end position="299"/>
    </location>
</feature>
<feature type="transmembrane region" description="Helical" evidence="2">
    <location>
        <begin position="223"/>
        <end position="247"/>
    </location>
</feature>
<evidence type="ECO:0000313" key="4">
    <source>
        <dbReference type="Proteomes" id="UP000031004"/>
    </source>
</evidence>
<feature type="compositionally biased region" description="Polar residues" evidence="1">
    <location>
        <begin position="1"/>
        <end position="11"/>
    </location>
</feature>
<sequence length="483" mass="51455">MGENPSKATDPSPTPESVAAPPARTAQHRAFLLRLHFYAGIFVGPFLLVAAVTGGLYAISPTIEQVVYRDQLSTHSSGDMLPVAEQVRAAQAVRPDLPVTAVRPAVGPGETTRVMFDDPALGESERHAVFIDPVTAASHGELTVYGSSGALPLRTWIDQLHRSLHLGEPGRLYSELAASWLWLVALAGVFLWWGRYRRTTQRGDADARLLTVDRSRRGRARTLNWHGAVGIWIAVGLLFLSATGLTWSRFAGDNITDLRAALSWTTPSVSTAVNGRPEAEMTGHEGHHGAPAADAGGPNDPSLVGDIDRVLMAARDAGVGGNVEVGVPAHAGIAFTVAQTRQPWVMSNNAVAVDPQSATVTDTSWFADWPLAAKLSAWGIQLHMGLLFGIANQLLLLGLATALVTVIVRGYLLWWHRRPTGGRAPVGPAPRRGVLTGLSPGLAVGVVFAAAVIGWFVPLLGASLVAFIAVDVAVAWRQRRRVP</sequence>
<proteinExistence type="predicted"/>
<accession>A0ABR4YSF6</accession>
<gene>
    <name evidence="3" type="ORF">QQ44_17590</name>
</gene>
<name>A0ABR4YSF6_9MYCO</name>
<comment type="caution">
    <text evidence="3">The sequence shown here is derived from an EMBL/GenBank/DDBJ whole genome shotgun (WGS) entry which is preliminary data.</text>
</comment>
<feature type="transmembrane region" description="Helical" evidence="2">
    <location>
        <begin position="394"/>
        <end position="414"/>
    </location>
</feature>
<feature type="transmembrane region" description="Helical" evidence="2">
    <location>
        <begin position="459"/>
        <end position="476"/>
    </location>
</feature>
<evidence type="ECO:0000256" key="2">
    <source>
        <dbReference type="SAM" id="Phobius"/>
    </source>
</evidence>
<feature type="transmembrane region" description="Helical" evidence="2">
    <location>
        <begin position="172"/>
        <end position="193"/>
    </location>
</feature>
<dbReference type="Pfam" id="PF03929">
    <property type="entry name" value="PepSY_TM"/>
    <property type="match status" value="1"/>
</dbReference>
<dbReference type="EMBL" id="JTLZ01000008">
    <property type="protein sequence ID" value="KHO23970.1"/>
    <property type="molecule type" value="Genomic_DNA"/>
</dbReference>
<organism evidence="3 4">
    <name type="scientific">Mycolicibacterium setense</name>
    <dbReference type="NCBI Taxonomy" id="431269"/>
    <lineage>
        <taxon>Bacteria</taxon>
        <taxon>Bacillati</taxon>
        <taxon>Actinomycetota</taxon>
        <taxon>Actinomycetes</taxon>
        <taxon>Mycobacteriales</taxon>
        <taxon>Mycobacteriaceae</taxon>
        <taxon>Mycolicibacterium</taxon>
    </lineage>
</organism>
<dbReference type="PANTHER" id="PTHR34219">
    <property type="entry name" value="IRON-REGULATED INNER MEMBRANE PROTEIN-RELATED"/>
    <property type="match status" value="1"/>
</dbReference>
<keyword evidence="2" id="KW-1133">Transmembrane helix</keyword>
<reference evidence="3 4" key="1">
    <citation type="submission" date="2014-11" db="EMBL/GenBank/DDBJ databases">
        <title>Mycobacterium setense Manresensis Genome.</title>
        <authorList>
            <person name="Rech G."/>
            <person name="Sumoy L."/>
        </authorList>
    </citation>
    <scope>NUCLEOTIDE SEQUENCE [LARGE SCALE GENOMIC DNA]</scope>
    <source>
        <strain evidence="3 4">Manresensis</strain>
    </source>
</reference>
<keyword evidence="4" id="KW-1185">Reference proteome</keyword>
<dbReference type="PANTHER" id="PTHR34219:SF1">
    <property type="entry name" value="PEPSY DOMAIN-CONTAINING PROTEIN"/>
    <property type="match status" value="1"/>
</dbReference>
<dbReference type="InterPro" id="IPR005625">
    <property type="entry name" value="PepSY-ass_TM"/>
</dbReference>